<evidence type="ECO:0000313" key="3">
    <source>
        <dbReference type="Proteomes" id="UP000265200"/>
    </source>
</evidence>
<dbReference type="GO" id="GO:0043066">
    <property type="term" value="P:negative regulation of apoptotic process"/>
    <property type="evidence" value="ECO:0007669"/>
    <property type="project" value="InterPro"/>
</dbReference>
<accession>A0A3P9J4Q5</accession>
<feature type="compositionally biased region" description="Pro residues" evidence="1">
    <location>
        <begin position="134"/>
        <end position="146"/>
    </location>
</feature>
<dbReference type="AlphaFoldDB" id="A0A3P9J4Q5"/>
<dbReference type="Ensembl" id="ENSORLT00015000921.1">
    <property type="protein sequence ID" value="ENSORLP00015027232.1"/>
    <property type="gene ID" value="ENSORLG00015009177.1"/>
</dbReference>
<feature type="compositionally biased region" description="Basic and acidic residues" evidence="1">
    <location>
        <begin position="123"/>
        <end position="132"/>
    </location>
</feature>
<reference evidence="2" key="3">
    <citation type="submission" date="2025-08" db="UniProtKB">
        <authorList>
            <consortium name="Ensembl"/>
        </authorList>
    </citation>
    <scope>IDENTIFICATION</scope>
    <source>
        <strain evidence="2">HSOK</strain>
    </source>
</reference>
<evidence type="ECO:0000256" key="1">
    <source>
        <dbReference type="SAM" id="MobiDB-lite"/>
    </source>
</evidence>
<dbReference type="InterPro" id="IPR017248">
    <property type="entry name" value="HAX-1"/>
</dbReference>
<feature type="region of interest" description="Disordered" evidence="1">
    <location>
        <begin position="214"/>
        <end position="251"/>
    </location>
</feature>
<sequence length="327" mass="36077">MSVFDLFRGFFGVPGGNFHGRRDPFFDAMTRDEEDDDEDEDVFHHDAFMGGQQDPFDGAFRFGFSFGPEGMRVQEPPVFGHILREMEEIFSQMGRWESGHFGQSEVMPPPAAPDRGGNPLRDFMLKHPDRAPPHGSPRPPPHGSPRPPHEPLRSADDDLRRDGDLDSAVSSGGLDQILAPPSGQKPDQPRSRSFFQSVVVSKVLRPDGTVEERRTVRDGHGREETTVTRSGGPGRLEEPGQTGPVLPGRSTPPRLTILAAAANLTVVWLQVDLRAPQTCEMTTRCSPGSLEASNNLQTRLDPSTPSCLRESVISVQSWPPSVMERKL</sequence>
<dbReference type="PANTHER" id="PTHR14938:SF2">
    <property type="entry name" value="HCLS1-ASSOCIATED PROTEIN X-1"/>
    <property type="match status" value="1"/>
</dbReference>
<dbReference type="Proteomes" id="UP000265200">
    <property type="component" value="Chromosome 11"/>
</dbReference>
<reference key="1">
    <citation type="journal article" date="2007" name="Nature">
        <title>The medaka draft genome and insights into vertebrate genome evolution.</title>
        <authorList>
            <person name="Kasahara M."/>
            <person name="Naruse K."/>
            <person name="Sasaki S."/>
            <person name="Nakatani Y."/>
            <person name="Qu W."/>
            <person name="Ahsan B."/>
            <person name="Yamada T."/>
            <person name="Nagayasu Y."/>
            <person name="Doi K."/>
            <person name="Kasai Y."/>
            <person name="Jindo T."/>
            <person name="Kobayashi D."/>
            <person name="Shimada A."/>
            <person name="Toyoda A."/>
            <person name="Kuroki Y."/>
            <person name="Fujiyama A."/>
            <person name="Sasaki T."/>
            <person name="Shimizu A."/>
            <person name="Asakawa S."/>
            <person name="Shimizu N."/>
            <person name="Hashimoto S."/>
            <person name="Yang J."/>
            <person name="Lee Y."/>
            <person name="Matsushima K."/>
            <person name="Sugano S."/>
            <person name="Sakaizumi M."/>
            <person name="Narita T."/>
            <person name="Ohishi K."/>
            <person name="Haga S."/>
            <person name="Ohta F."/>
            <person name="Nomoto H."/>
            <person name="Nogata K."/>
            <person name="Morishita T."/>
            <person name="Endo T."/>
            <person name="Shin-I T."/>
            <person name="Takeda H."/>
            <person name="Morishita S."/>
            <person name="Kohara Y."/>
        </authorList>
    </citation>
    <scope>NUCLEOTIDE SEQUENCE [LARGE SCALE GENOMIC DNA]</scope>
    <source>
        <strain>Hd-rR</strain>
    </source>
</reference>
<feature type="region of interest" description="Disordered" evidence="1">
    <location>
        <begin position="100"/>
        <end position="192"/>
    </location>
</feature>
<reference evidence="2 3" key="2">
    <citation type="submission" date="2017-04" db="EMBL/GenBank/DDBJ databases">
        <title>CpG methylation of centromeres and impact of large insertions on vertebrate speciation.</title>
        <authorList>
            <person name="Ichikawa K."/>
            <person name="Yoshimura J."/>
            <person name="Morishita S."/>
        </authorList>
    </citation>
    <scope>NUCLEOTIDE SEQUENCE</scope>
    <source>
        <strain evidence="2 3">HSOK</strain>
    </source>
</reference>
<evidence type="ECO:0000313" key="2">
    <source>
        <dbReference type="Ensembl" id="ENSORLP00015027232.1"/>
    </source>
</evidence>
<dbReference type="PANTHER" id="PTHR14938">
    <property type="entry name" value="HCLS1-ASSOCIATED PROTEIN X-1"/>
    <property type="match status" value="1"/>
</dbReference>
<organism evidence="2 3">
    <name type="scientific">Oryzias latipes</name>
    <name type="common">Japanese rice fish</name>
    <name type="synonym">Japanese killifish</name>
    <dbReference type="NCBI Taxonomy" id="8090"/>
    <lineage>
        <taxon>Eukaryota</taxon>
        <taxon>Metazoa</taxon>
        <taxon>Chordata</taxon>
        <taxon>Craniata</taxon>
        <taxon>Vertebrata</taxon>
        <taxon>Euteleostomi</taxon>
        <taxon>Actinopterygii</taxon>
        <taxon>Neopterygii</taxon>
        <taxon>Teleostei</taxon>
        <taxon>Neoteleostei</taxon>
        <taxon>Acanthomorphata</taxon>
        <taxon>Ovalentaria</taxon>
        <taxon>Atherinomorphae</taxon>
        <taxon>Beloniformes</taxon>
        <taxon>Adrianichthyidae</taxon>
        <taxon>Oryziinae</taxon>
        <taxon>Oryzias</taxon>
    </lineage>
</organism>
<feature type="compositionally biased region" description="Basic and acidic residues" evidence="1">
    <location>
        <begin position="147"/>
        <end position="164"/>
    </location>
</feature>
<proteinExistence type="predicted"/>
<name>A0A3P9J4Q5_ORYLA</name>
<feature type="compositionally biased region" description="Basic and acidic residues" evidence="1">
    <location>
        <begin position="214"/>
        <end position="226"/>
    </location>
</feature>
<protein>
    <submittedName>
        <fullName evidence="2">HCLS1 associated protein X-1</fullName>
    </submittedName>
</protein>
<reference evidence="2" key="4">
    <citation type="submission" date="2025-09" db="UniProtKB">
        <authorList>
            <consortium name="Ensembl"/>
        </authorList>
    </citation>
    <scope>IDENTIFICATION</scope>
    <source>
        <strain evidence="2">HSOK</strain>
    </source>
</reference>